<dbReference type="Pfam" id="PF05729">
    <property type="entry name" value="NACHT"/>
    <property type="match status" value="1"/>
</dbReference>
<dbReference type="SUPFAM" id="SSF52540">
    <property type="entry name" value="P-loop containing nucleoside triphosphate hydrolases"/>
    <property type="match status" value="1"/>
</dbReference>
<dbReference type="InterPro" id="IPR007111">
    <property type="entry name" value="NACHT_NTPase"/>
</dbReference>
<comment type="caution">
    <text evidence="2">The sequence shown here is derived from an EMBL/GenBank/DDBJ whole genome shotgun (WGS) entry which is preliminary data.</text>
</comment>
<protein>
    <recommendedName>
        <fullName evidence="1">NACHT domain-containing protein</fullName>
    </recommendedName>
</protein>
<evidence type="ECO:0000259" key="1">
    <source>
        <dbReference type="Pfam" id="PF05729"/>
    </source>
</evidence>
<name>A0A1V1P4J3_9BACT</name>
<dbReference type="AlphaFoldDB" id="A0A1V1P4J3"/>
<dbReference type="InterPro" id="IPR027417">
    <property type="entry name" value="P-loop_NTPase"/>
</dbReference>
<organism evidence="2 3">
    <name type="scientific">Candidatus Magnetoglobus multicellularis str. Araruama</name>
    <dbReference type="NCBI Taxonomy" id="890399"/>
    <lineage>
        <taxon>Bacteria</taxon>
        <taxon>Pseudomonadati</taxon>
        <taxon>Thermodesulfobacteriota</taxon>
        <taxon>Desulfobacteria</taxon>
        <taxon>Desulfobacterales</taxon>
        <taxon>Desulfobacteraceae</taxon>
        <taxon>Candidatus Magnetoglobus</taxon>
    </lineage>
</organism>
<dbReference type="PANTHER" id="PTHR46844">
    <property type="entry name" value="SLR5058 PROTEIN"/>
    <property type="match status" value="1"/>
</dbReference>
<dbReference type="Proteomes" id="UP000189670">
    <property type="component" value="Unassembled WGS sequence"/>
</dbReference>
<accession>A0A1V1P4J3</accession>
<sequence>MPILSLEERLLVDYHDNDDMGDAGVVVKSYQNLYRKITSQPLKIEQVEIEQVVISEKVLSEKVQETNNLEIAYLNHILREFGHMSLAGIDKKAARDAEIRLNIGAVYTALLTRTPQKEHDVRHMKSDQDKLRPALELLNSCKKLVLLGDPGSGKTTFVNYVAWCLAGEYCCHPYANIKMLTAPMPDDDGKMDQKNQQYWDHDTLLPVHVVLRDFAARQLNNYSDSGQLPNYEILWQYIAYTLKHNGLKEYIPCLKKELKNRGCLVLLDGLDEVPEAGQKRDHIKKIIESFCDTFPNCRILVTSRIYAYQKQQWRLTDFEEAILANFSKGQIQQFIDRWYAHIAELRGIKPDDAQGRAELLKRAILNNPRLFVLVRTSALVNIDNQHSRLARGKST</sequence>
<dbReference type="Gene3D" id="3.40.50.300">
    <property type="entry name" value="P-loop containing nucleotide triphosphate hydrolases"/>
    <property type="match status" value="1"/>
</dbReference>
<gene>
    <name evidence="2" type="ORF">OMM_03741</name>
</gene>
<dbReference type="EMBL" id="ATBP01000575">
    <property type="protein sequence ID" value="ETR69724.1"/>
    <property type="molecule type" value="Genomic_DNA"/>
</dbReference>
<evidence type="ECO:0000313" key="2">
    <source>
        <dbReference type="EMBL" id="ETR69724.1"/>
    </source>
</evidence>
<proteinExistence type="predicted"/>
<dbReference type="PANTHER" id="PTHR46844:SF1">
    <property type="entry name" value="SLR5058 PROTEIN"/>
    <property type="match status" value="1"/>
</dbReference>
<evidence type="ECO:0000313" key="3">
    <source>
        <dbReference type="Proteomes" id="UP000189670"/>
    </source>
</evidence>
<reference evidence="3" key="1">
    <citation type="submission" date="2012-11" db="EMBL/GenBank/DDBJ databases">
        <authorList>
            <person name="Lucero-Rivera Y.E."/>
            <person name="Tovar-Ramirez D."/>
        </authorList>
    </citation>
    <scope>NUCLEOTIDE SEQUENCE [LARGE SCALE GENOMIC DNA]</scope>
    <source>
        <strain evidence="3">Araruama</strain>
    </source>
</reference>
<feature type="domain" description="NACHT" evidence="1">
    <location>
        <begin position="263"/>
        <end position="340"/>
    </location>
</feature>